<dbReference type="Pfam" id="PF08863">
    <property type="entry name" value="YolD"/>
    <property type="match status" value="1"/>
</dbReference>
<protein>
    <submittedName>
        <fullName evidence="1">Uncharacterized protein</fullName>
    </submittedName>
</protein>
<dbReference type="InterPro" id="IPR014962">
    <property type="entry name" value="YolD"/>
</dbReference>
<comment type="caution">
    <text evidence="1">The sequence shown here is derived from an EMBL/GenBank/DDBJ whole genome shotgun (WGS) entry which is preliminary data.</text>
</comment>
<organism evidence="1 2">
    <name type="scientific">Peribacillus deserti</name>
    <dbReference type="NCBI Taxonomy" id="673318"/>
    <lineage>
        <taxon>Bacteria</taxon>
        <taxon>Bacillati</taxon>
        <taxon>Bacillota</taxon>
        <taxon>Bacilli</taxon>
        <taxon>Bacillales</taxon>
        <taxon>Bacillaceae</taxon>
        <taxon>Peribacillus</taxon>
    </lineage>
</organism>
<gene>
    <name evidence="1" type="ORF">JOC77_001890</name>
</gene>
<evidence type="ECO:0000313" key="2">
    <source>
        <dbReference type="Proteomes" id="UP000823486"/>
    </source>
</evidence>
<reference evidence="1 2" key="1">
    <citation type="submission" date="2021-01" db="EMBL/GenBank/DDBJ databases">
        <title>Genomic Encyclopedia of Type Strains, Phase IV (KMG-IV): sequencing the most valuable type-strain genomes for metagenomic binning, comparative biology and taxonomic classification.</title>
        <authorList>
            <person name="Goeker M."/>
        </authorList>
    </citation>
    <scope>NUCLEOTIDE SEQUENCE [LARGE SCALE GENOMIC DNA]</scope>
    <source>
        <strain evidence="1 2">DSM 105482</strain>
    </source>
</reference>
<evidence type="ECO:0000313" key="1">
    <source>
        <dbReference type="EMBL" id="MBM7692460.1"/>
    </source>
</evidence>
<accession>A0ABS2QHF3</accession>
<sequence>MMLPEHVSMLRKYANEEYYEESEPIIDEQQFEDVNNLIAESMEFTFPLVIQYYKNKHMNSITGFIHFVDEINRHLRILDLMGTYINCPLLRFNT</sequence>
<keyword evidence="2" id="KW-1185">Reference proteome</keyword>
<name>A0ABS2QHF3_9BACI</name>
<proteinExistence type="predicted"/>
<dbReference type="Proteomes" id="UP000823486">
    <property type="component" value="Unassembled WGS sequence"/>
</dbReference>
<dbReference type="EMBL" id="JAFBFI010000007">
    <property type="protein sequence ID" value="MBM7692460.1"/>
    <property type="molecule type" value="Genomic_DNA"/>
</dbReference>